<dbReference type="Pfam" id="PF00725">
    <property type="entry name" value="3HCDH"/>
    <property type="match status" value="1"/>
</dbReference>
<dbReference type="PANTHER" id="PTHR48075:SF3">
    <property type="entry name" value="3-HYDROXYACYL-COA DEHYDROGENASE"/>
    <property type="match status" value="1"/>
</dbReference>
<keyword evidence="1" id="KW-0560">Oxidoreductase</keyword>
<dbReference type="InterPro" id="IPR006176">
    <property type="entry name" value="3-OHacyl-CoA_DH_NAD-bd"/>
</dbReference>
<proteinExistence type="predicted"/>
<evidence type="ECO:0000259" key="3">
    <source>
        <dbReference type="Pfam" id="PF02737"/>
    </source>
</evidence>
<protein>
    <submittedName>
        <fullName evidence="4">3-hydroxyacyl-CoA dehydrogenase NAD binding domain-containing protein</fullName>
    </submittedName>
</protein>
<dbReference type="InterPro" id="IPR013328">
    <property type="entry name" value="6PGD_dom2"/>
</dbReference>
<dbReference type="Proteomes" id="UP001408356">
    <property type="component" value="Unassembled WGS sequence"/>
</dbReference>
<dbReference type="SUPFAM" id="SSF101898">
    <property type="entry name" value="NHL repeat"/>
    <property type="match status" value="1"/>
</dbReference>
<sequence length="618" mass="67946">MSSSARETWGGPKNWKIRPVCILGGGVLGRRIAACFMAAGHNVIVRDPSAKAREESLAYIHANINTYLGLTLQRPGNVEAVEDLPAAVANCWLVIEAVPEVLSLKESTFADLERSAPADCILATNSSSYKSGDLLSKVREESTKSRVLNVHFMMPPEALIVELMTCGCTTDSIFPFLSDRLREAGLHPVTALKDSTGFIFNRIWAAIKREVLSVLAEGVSTPETIDAIWIEQYAKRKVGPCRMMDSVGLDTVEHIEVHYLKERNLPSYHLEWLKKNYIDQGKLGNKTTNLGGLYPAPASGSQTNILLLNTGLAEPLKGKTPEDIQHSGEVLQLNVDNPGALPVRLVGKLPAPDGIDVFGSGSPKRMYWTNMGHPKQNDGSIQSANIDGSDIQYVVIPGSAVHTPKQLIIDQESRKIYCCDREGLRIVRCNLDGSKLEVIYQSGDWAAEPEKQENPTYWPVGIALSAKHGKFFWTQKGHSKANEGRIFAAGLKTPADPAKRDDVELIISDLPECIDLEFDDETDYLYWTDRGELPLGNTLNRKRMFSDKRASPAETALGREILAQGLGEGIGLRLDRANNCLYVADLGGHLWKCSTEGGREKLYEGVTHAYTGVAFYKA</sequence>
<evidence type="ECO:0000259" key="2">
    <source>
        <dbReference type="Pfam" id="PF00725"/>
    </source>
</evidence>
<dbReference type="Gene3D" id="2.120.10.30">
    <property type="entry name" value="TolB, C-terminal domain"/>
    <property type="match status" value="2"/>
</dbReference>
<dbReference type="InterPro" id="IPR008927">
    <property type="entry name" value="6-PGluconate_DH-like_C_sf"/>
</dbReference>
<dbReference type="EMBL" id="JARVKF010000019">
    <property type="protein sequence ID" value="KAK9425363.1"/>
    <property type="molecule type" value="Genomic_DNA"/>
</dbReference>
<keyword evidence="5" id="KW-1185">Reference proteome</keyword>
<dbReference type="Gene3D" id="3.40.50.720">
    <property type="entry name" value="NAD(P)-binding Rossmann-like Domain"/>
    <property type="match status" value="1"/>
</dbReference>
<dbReference type="Pfam" id="PF02737">
    <property type="entry name" value="3HCDH_N"/>
    <property type="match status" value="1"/>
</dbReference>
<dbReference type="Gene3D" id="1.10.1040.10">
    <property type="entry name" value="N-(1-d-carboxylethyl)-l-norvaline Dehydrogenase, domain 2"/>
    <property type="match status" value="1"/>
</dbReference>
<accession>A0ABR2VEM4</accession>
<gene>
    <name evidence="4" type="ORF">SUNI508_13099</name>
</gene>
<dbReference type="InterPro" id="IPR011042">
    <property type="entry name" value="6-blade_b-propeller_TolB-like"/>
</dbReference>
<dbReference type="SUPFAM" id="SSF48179">
    <property type="entry name" value="6-phosphogluconate dehydrogenase C-terminal domain-like"/>
    <property type="match status" value="1"/>
</dbReference>
<organism evidence="4 5">
    <name type="scientific">Seiridium unicorne</name>
    <dbReference type="NCBI Taxonomy" id="138068"/>
    <lineage>
        <taxon>Eukaryota</taxon>
        <taxon>Fungi</taxon>
        <taxon>Dikarya</taxon>
        <taxon>Ascomycota</taxon>
        <taxon>Pezizomycotina</taxon>
        <taxon>Sordariomycetes</taxon>
        <taxon>Xylariomycetidae</taxon>
        <taxon>Amphisphaeriales</taxon>
        <taxon>Sporocadaceae</taxon>
        <taxon>Seiridium</taxon>
    </lineage>
</organism>
<evidence type="ECO:0000256" key="1">
    <source>
        <dbReference type="ARBA" id="ARBA00023002"/>
    </source>
</evidence>
<reference evidence="4 5" key="1">
    <citation type="journal article" date="2024" name="J. Plant Pathol.">
        <title>Sequence and assembly of the genome of Seiridium unicorne, isolate CBS 538.82, causal agent of cypress canker disease.</title>
        <authorList>
            <person name="Scali E."/>
            <person name="Rocca G.D."/>
            <person name="Danti R."/>
            <person name="Garbelotto M."/>
            <person name="Barberini S."/>
            <person name="Baroncelli R."/>
            <person name="Emiliani G."/>
        </authorList>
    </citation>
    <scope>NUCLEOTIDE SEQUENCE [LARGE SCALE GENOMIC DNA]</scope>
    <source>
        <strain evidence="4 5">BM-138-508</strain>
    </source>
</reference>
<dbReference type="InterPro" id="IPR006108">
    <property type="entry name" value="3HC_DH_C"/>
</dbReference>
<dbReference type="SUPFAM" id="SSF51735">
    <property type="entry name" value="NAD(P)-binding Rossmann-fold domains"/>
    <property type="match status" value="1"/>
</dbReference>
<comment type="caution">
    <text evidence="4">The sequence shown here is derived from an EMBL/GenBank/DDBJ whole genome shotgun (WGS) entry which is preliminary data.</text>
</comment>
<evidence type="ECO:0000313" key="5">
    <source>
        <dbReference type="Proteomes" id="UP001408356"/>
    </source>
</evidence>
<evidence type="ECO:0000313" key="4">
    <source>
        <dbReference type="EMBL" id="KAK9425363.1"/>
    </source>
</evidence>
<dbReference type="PANTHER" id="PTHR48075">
    <property type="entry name" value="3-HYDROXYACYL-COA DEHYDROGENASE FAMILY PROTEIN"/>
    <property type="match status" value="1"/>
</dbReference>
<dbReference type="InterPro" id="IPR036291">
    <property type="entry name" value="NAD(P)-bd_dom_sf"/>
</dbReference>
<feature type="domain" description="3-hydroxyacyl-CoA dehydrogenase C-terminal" evidence="2">
    <location>
        <begin position="197"/>
        <end position="288"/>
    </location>
</feature>
<name>A0ABR2VEM4_9PEZI</name>
<feature type="domain" description="3-hydroxyacyl-CoA dehydrogenase NAD binding" evidence="3">
    <location>
        <begin position="20"/>
        <end position="194"/>
    </location>
</feature>